<dbReference type="SMART" id="SM00773">
    <property type="entry name" value="WGR"/>
    <property type="match status" value="1"/>
</dbReference>
<evidence type="ECO:0000313" key="3">
    <source>
        <dbReference type="EMBL" id="MBB3133008.1"/>
    </source>
</evidence>
<dbReference type="AlphaFoldDB" id="A0A7W5FXM1"/>
<dbReference type="InterPro" id="IPR049809">
    <property type="entry name" value="YehF/YfeS-like_WGR"/>
</dbReference>
<comment type="caution">
    <text evidence="3">The sequence shown here is derived from an EMBL/GenBank/DDBJ whole genome shotgun (WGS) entry which is preliminary data.</text>
</comment>
<keyword evidence="3" id="KW-0238">DNA-binding</keyword>
<evidence type="ECO:0000259" key="2">
    <source>
        <dbReference type="PROSITE" id="PS51977"/>
    </source>
</evidence>
<dbReference type="CDD" id="cd07996">
    <property type="entry name" value="WGR_MMR_like"/>
    <property type="match status" value="1"/>
</dbReference>
<feature type="region of interest" description="Disordered" evidence="1">
    <location>
        <begin position="74"/>
        <end position="99"/>
    </location>
</feature>
<dbReference type="SUPFAM" id="SSF142921">
    <property type="entry name" value="WGR domain-like"/>
    <property type="match status" value="1"/>
</dbReference>
<dbReference type="Proteomes" id="UP000518315">
    <property type="component" value="Unassembled WGS sequence"/>
</dbReference>
<dbReference type="EMBL" id="JACHXH010000002">
    <property type="protein sequence ID" value="MBB3133008.1"/>
    <property type="molecule type" value="Genomic_DNA"/>
</dbReference>
<proteinExistence type="predicted"/>
<organism evidence="3 4">
    <name type="scientific">Rhizobium pisi</name>
    <dbReference type="NCBI Taxonomy" id="574561"/>
    <lineage>
        <taxon>Bacteria</taxon>
        <taxon>Pseudomonadati</taxon>
        <taxon>Pseudomonadota</taxon>
        <taxon>Alphaproteobacteria</taxon>
        <taxon>Hyphomicrobiales</taxon>
        <taxon>Rhizobiaceae</taxon>
        <taxon>Rhizobium/Agrobacterium group</taxon>
        <taxon>Rhizobium</taxon>
    </lineage>
</organism>
<name>A0A7W5FXM1_9HYPH</name>
<dbReference type="Gene3D" id="2.20.140.10">
    <property type="entry name" value="WGR domain"/>
    <property type="match status" value="1"/>
</dbReference>
<keyword evidence="4" id="KW-1185">Reference proteome</keyword>
<evidence type="ECO:0000256" key="1">
    <source>
        <dbReference type="SAM" id="MobiDB-lite"/>
    </source>
</evidence>
<gene>
    <name evidence="3" type="ORF">FHS26_000711</name>
</gene>
<protein>
    <submittedName>
        <fullName evidence="3">Putative DNA-binding WGR domain protein</fullName>
    </submittedName>
</protein>
<feature type="compositionally biased region" description="Basic and acidic residues" evidence="1">
    <location>
        <begin position="80"/>
        <end position="90"/>
    </location>
</feature>
<dbReference type="InterPro" id="IPR008893">
    <property type="entry name" value="WGR_domain"/>
</dbReference>
<sequence length="99" mass="11046">MGLTQATHPTLLFRINPAQNMARFYLLTVEPTLFGGGSLMRCWGRIGTKGQLKIDLFDTVVEASEAAGKLLHDKLKRGYSRNEENSREPGSKPIGTQRR</sequence>
<dbReference type="PROSITE" id="PS51977">
    <property type="entry name" value="WGR"/>
    <property type="match status" value="1"/>
</dbReference>
<dbReference type="Pfam" id="PF05406">
    <property type="entry name" value="WGR"/>
    <property type="match status" value="1"/>
</dbReference>
<dbReference type="RefSeq" id="WP_245438380.1">
    <property type="nucleotide sequence ID" value="NZ_JACHXH010000002.1"/>
</dbReference>
<evidence type="ECO:0000313" key="4">
    <source>
        <dbReference type="Proteomes" id="UP000518315"/>
    </source>
</evidence>
<reference evidence="3 4" key="1">
    <citation type="submission" date="2020-08" db="EMBL/GenBank/DDBJ databases">
        <title>Genomic Encyclopedia of Type Strains, Phase III (KMG-III): the genomes of soil and plant-associated and newly described type strains.</title>
        <authorList>
            <person name="Whitman W."/>
        </authorList>
    </citation>
    <scope>NUCLEOTIDE SEQUENCE [LARGE SCALE GENOMIC DNA]</scope>
    <source>
        <strain evidence="3 4">CECT 4113</strain>
    </source>
</reference>
<dbReference type="InterPro" id="IPR036930">
    <property type="entry name" value="WGR_dom_sf"/>
</dbReference>
<feature type="domain" description="WGR" evidence="2">
    <location>
        <begin position="1"/>
        <end position="92"/>
    </location>
</feature>
<dbReference type="GO" id="GO:0003677">
    <property type="term" value="F:DNA binding"/>
    <property type="evidence" value="ECO:0007669"/>
    <property type="project" value="UniProtKB-KW"/>
</dbReference>
<accession>A0A7W5FXM1</accession>